<sequence length="136" mass="15493">MSELLERPALQASTPFHPAGKTIRQVVGHIECALRQSEIEPEWIDAANLVNDPNEDYFGLVDTRDWPDDGGPRRRLVLSVARGYSEGWMIQIDFMQFFEVEEAGHWKSQPVLRIKTLSRTQAWAVAAVVSRMLDID</sequence>
<accession>A0A7I8C306</accession>
<dbReference type="AlphaFoldDB" id="A0A7I8C306"/>
<geneLocation type="plasmid" evidence="1 2">
    <name>PPGU16_p2</name>
</geneLocation>
<dbReference type="RefSeq" id="WP_180727406.1">
    <property type="nucleotide sequence ID" value="NZ_AP023177.1"/>
</dbReference>
<name>A0A7I8C306_9BURK</name>
<evidence type="ECO:0000313" key="1">
    <source>
        <dbReference type="EMBL" id="BCF95223.1"/>
    </source>
</evidence>
<dbReference type="Proteomes" id="UP000510888">
    <property type="component" value="Plasmid PPGU16_p2"/>
</dbReference>
<keyword evidence="1" id="KW-0614">Plasmid</keyword>
<dbReference type="KEGG" id="plad:PPGU16_82900"/>
<dbReference type="EMBL" id="AP023177">
    <property type="protein sequence ID" value="BCF95223.1"/>
    <property type="molecule type" value="Genomic_DNA"/>
</dbReference>
<reference evidence="1 2" key="1">
    <citation type="journal article" date="2020" name="Genes (Basel)">
        <title>Genomic Comparison of Insect Gut Symbionts from Divergent Burkholderia Subclades.</title>
        <authorList>
            <person name="Takeshita K."/>
            <person name="Kikuchi Y."/>
        </authorList>
    </citation>
    <scope>NUCLEOTIDE SEQUENCE [LARGE SCALE GENOMIC DNA]</scope>
    <source>
        <strain evidence="1 2">PGU16</strain>
        <plasmid evidence="1 2">PPGU16_p2</plasmid>
    </source>
</reference>
<evidence type="ECO:0000313" key="2">
    <source>
        <dbReference type="Proteomes" id="UP000510888"/>
    </source>
</evidence>
<organism evidence="1 2">
    <name type="scientific">Paraburkholderia largidicola</name>
    <dbReference type="NCBI Taxonomy" id="3014751"/>
    <lineage>
        <taxon>Bacteria</taxon>
        <taxon>Pseudomonadati</taxon>
        <taxon>Pseudomonadota</taxon>
        <taxon>Betaproteobacteria</taxon>
        <taxon>Burkholderiales</taxon>
        <taxon>Burkholderiaceae</taxon>
        <taxon>Paraburkholderia</taxon>
    </lineage>
</organism>
<protein>
    <submittedName>
        <fullName evidence="1">Uncharacterized protein</fullName>
    </submittedName>
</protein>
<keyword evidence="2" id="KW-1185">Reference proteome</keyword>
<proteinExistence type="predicted"/>
<gene>
    <name evidence="1" type="ORF">PPGU16_82900</name>
</gene>